<dbReference type="EMBL" id="AP022642">
    <property type="protein sequence ID" value="BCA30165.1"/>
    <property type="molecule type" value="Genomic_DNA"/>
</dbReference>
<reference evidence="1 2" key="1">
    <citation type="journal article" date="2020" name="Microbiol. Resour. Announc.">
        <title>Complete genome sequence of Pseudomonas otitidis strain MrB4, isolated from Lake Biwa in Japan.</title>
        <authorList>
            <person name="Miyazaki K."/>
            <person name="Hase E."/>
            <person name="Maruya T."/>
        </authorList>
    </citation>
    <scope>NUCLEOTIDE SEQUENCE [LARGE SCALE GENOMIC DNA]</scope>
    <source>
        <strain evidence="1 2">MrB4</strain>
    </source>
</reference>
<dbReference type="AlphaFoldDB" id="A0A679GKC4"/>
<name>A0A679GKC4_9GAMM</name>
<dbReference type="Proteomes" id="UP000501237">
    <property type="component" value="Chromosome"/>
</dbReference>
<sequence>MIDLSQKSAVDRLREPHRREVRRLAENLGYSIEAVPGGFKLSRGGYWLKVCDLYYVQAVDLIL</sequence>
<dbReference type="KEGG" id="poj:PtoMrB4_41420"/>
<accession>A0A679GKC4</accession>
<organism evidence="1 2">
    <name type="scientific">Metapseudomonas otitidis</name>
    <dbReference type="NCBI Taxonomy" id="319939"/>
    <lineage>
        <taxon>Bacteria</taxon>
        <taxon>Pseudomonadati</taxon>
        <taxon>Pseudomonadota</taxon>
        <taxon>Gammaproteobacteria</taxon>
        <taxon>Pseudomonadales</taxon>
        <taxon>Pseudomonadaceae</taxon>
        <taxon>Metapseudomonas</taxon>
    </lineage>
</organism>
<protein>
    <submittedName>
        <fullName evidence="1">Uncharacterized protein</fullName>
    </submittedName>
</protein>
<gene>
    <name evidence="1" type="ORF">PtoMrB4_41420</name>
</gene>
<evidence type="ECO:0000313" key="2">
    <source>
        <dbReference type="Proteomes" id="UP000501237"/>
    </source>
</evidence>
<dbReference type="GeneID" id="57399359"/>
<evidence type="ECO:0000313" key="1">
    <source>
        <dbReference type="EMBL" id="BCA30165.1"/>
    </source>
</evidence>
<dbReference type="RefSeq" id="WP_172434372.1">
    <property type="nucleotide sequence ID" value="NZ_AP022642.1"/>
</dbReference>
<proteinExistence type="predicted"/>